<feature type="non-terminal residue" evidence="2">
    <location>
        <position position="84"/>
    </location>
</feature>
<evidence type="ECO:0000313" key="3">
    <source>
        <dbReference type="Proteomes" id="UP000076858"/>
    </source>
</evidence>
<dbReference type="GO" id="GO:0006313">
    <property type="term" value="P:DNA transposition"/>
    <property type="evidence" value="ECO:0007669"/>
    <property type="project" value="InterPro"/>
</dbReference>
<protein>
    <recommendedName>
        <fullName evidence="1">Transposase Tc1-like domain-containing protein</fullName>
    </recommendedName>
</protein>
<reference evidence="2 3" key="1">
    <citation type="submission" date="2016-03" db="EMBL/GenBank/DDBJ databases">
        <title>EvidentialGene: Evidence-directed Construction of Genes on Genomes.</title>
        <authorList>
            <person name="Gilbert D.G."/>
            <person name="Choi J.-H."/>
            <person name="Mockaitis K."/>
            <person name="Colbourne J."/>
            <person name="Pfrender M."/>
        </authorList>
    </citation>
    <scope>NUCLEOTIDE SEQUENCE [LARGE SCALE GENOMIC DNA]</scope>
    <source>
        <strain evidence="2 3">Xinb3</strain>
        <tissue evidence="2">Complete organism</tissue>
    </source>
</reference>
<dbReference type="Proteomes" id="UP000076858">
    <property type="component" value="Unassembled WGS sequence"/>
</dbReference>
<comment type="caution">
    <text evidence="2">The sequence shown here is derived from an EMBL/GenBank/DDBJ whole genome shotgun (WGS) entry which is preliminary data.</text>
</comment>
<dbReference type="EMBL" id="LRGB01025805">
    <property type="protein sequence ID" value="KZR96182.1"/>
    <property type="molecule type" value="Genomic_DNA"/>
</dbReference>
<dbReference type="Pfam" id="PF01498">
    <property type="entry name" value="HTH_Tnp_Tc3_2"/>
    <property type="match status" value="1"/>
</dbReference>
<gene>
    <name evidence="2" type="ORF">APZ42_009631</name>
</gene>
<feature type="non-terminal residue" evidence="2">
    <location>
        <position position="1"/>
    </location>
</feature>
<dbReference type="GO" id="GO:0003677">
    <property type="term" value="F:DNA binding"/>
    <property type="evidence" value="ECO:0007669"/>
    <property type="project" value="InterPro"/>
</dbReference>
<evidence type="ECO:0000313" key="2">
    <source>
        <dbReference type="EMBL" id="KZR96182.1"/>
    </source>
</evidence>
<dbReference type="AlphaFoldDB" id="A0A164DWL2"/>
<proteinExistence type="predicted"/>
<organism evidence="2 3">
    <name type="scientific">Daphnia magna</name>
    <dbReference type="NCBI Taxonomy" id="35525"/>
    <lineage>
        <taxon>Eukaryota</taxon>
        <taxon>Metazoa</taxon>
        <taxon>Ecdysozoa</taxon>
        <taxon>Arthropoda</taxon>
        <taxon>Crustacea</taxon>
        <taxon>Branchiopoda</taxon>
        <taxon>Diplostraca</taxon>
        <taxon>Cladocera</taxon>
        <taxon>Anomopoda</taxon>
        <taxon>Daphniidae</taxon>
        <taxon>Daphnia</taxon>
    </lineage>
</organism>
<evidence type="ECO:0000259" key="1">
    <source>
        <dbReference type="Pfam" id="PF01498"/>
    </source>
</evidence>
<feature type="domain" description="Transposase Tc1-like" evidence="1">
    <location>
        <begin position="16"/>
        <end position="84"/>
    </location>
</feature>
<accession>A0A164DWL2</accession>
<dbReference type="GO" id="GO:0015074">
    <property type="term" value="P:DNA integration"/>
    <property type="evidence" value="ECO:0007669"/>
    <property type="project" value="InterPro"/>
</dbReference>
<keyword evidence="3" id="KW-1185">Reference proteome</keyword>
<sequence>SGRGRKSKLSDRDKLYICNISKTDRRKTAGVIAQEFNITRKITVRKTTVRRALKECNMNGRVGAKKPLLRKINMDKRLAFAKEH</sequence>
<name>A0A164DWL2_9CRUS</name>
<dbReference type="InterPro" id="IPR002492">
    <property type="entry name" value="Transposase_Tc1-like"/>
</dbReference>